<dbReference type="SUPFAM" id="SSF48173">
    <property type="entry name" value="Cryptochrome/photolyase FAD-binding domain"/>
    <property type="match status" value="1"/>
</dbReference>
<dbReference type="PANTHER" id="PTHR38657">
    <property type="entry name" value="SLR1343 PROTEIN"/>
    <property type="match status" value="1"/>
</dbReference>
<evidence type="ECO:0000313" key="2">
    <source>
        <dbReference type="EMBL" id="CAA9351944.1"/>
    </source>
</evidence>
<dbReference type="PANTHER" id="PTHR38657:SF1">
    <property type="entry name" value="SLR1343 PROTEIN"/>
    <property type="match status" value="1"/>
</dbReference>
<dbReference type="InterPro" id="IPR052551">
    <property type="entry name" value="UV-DNA_repair_photolyase"/>
</dbReference>
<protein>
    <recommendedName>
        <fullName evidence="3">Deoxyribodipyrimidine photolyase</fullName>
    </recommendedName>
</protein>
<dbReference type="Pfam" id="PF04244">
    <property type="entry name" value="DPRP"/>
    <property type="match status" value="1"/>
</dbReference>
<gene>
    <name evidence="2" type="ORF">AVDCRST_MAG46-2647</name>
</gene>
<reference evidence="2" key="1">
    <citation type="submission" date="2020-02" db="EMBL/GenBank/DDBJ databases">
        <authorList>
            <person name="Meier V. D."/>
        </authorList>
    </citation>
    <scope>NUCLEOTIDE SEQUENCE</scope>
    <source>
        <strain evidence="2">AVDCRST_MAG46</strain>
    </source>
</reference>
<dbReference type="Gene3D" id="1.10.10.1710">
    <property type="entry name" value="Deoxyribodipyrimidine photolyase-related"/>
    <property type="match status" value="1"/>
</dbReference>
<accession>A0A6J4M713</accession>
<dbReference type="Gene3D" id="3.40.50.620">
    <property type="entry name" value="HUPs"/>
    <property type="match status" value="1"/>
</dbReference>
<dbReference type="InterPro" id="IPR007357">
    <property type="entry name" value="PhrB-like"/>
</dbReference>
<evidence type="ECO:0008006" key="3">
    <source>
        <dbReference type="Google" id="ProtNLM"/>
    </source>
</evidence>
<dbReference type="AlphaFoldDB" id="A0A6J4M713"/>
<sequence length="498" mass="56348">MSTAPHAAATRRWCFADQLGPHFLDHENQTVLLVESTRAFGRRRFHRQKAHLLLSALRHRAVELGDRARFLRSGTYREAVDTVDEPLSVCGPTSRGADRLVHTLDLEVLPARGFVTSRRDFATWAEGRRGRLLMEDFYRDTRRRLGVLMNGDEPAGGRWNFDADNRERPPKRSGSLAVSEPWWPTEDDIDAEVRADLDRMEREGRASFVGRDGPRRFAATRTEALAALDAFIAGRLAAFGPYEDAMLAADWTMAHSMLSAPMNLGLLHPLECVERAEHAYLSGEAPLNSVEGYVRQLIGWRDYVWHIYWHTGPEYREGNALDAHAPVPPWWADLNADAVEARCLSTTLAQLRDTGWVHHIPRLMILGSWALQRGINPSALTDWFHESFVDGYEWVMAPNVIGMSQHADGGLMATKPYTSGGAYINTMSDFCAECRYKPTVRVGDEACPYSAGYWAFLDRNRSRLSNNPRMRRSLIGLDRLRDLDGVREQEHRRGTAPP</sequence>
<dbReference type="Gene3D" id="1.25.40.80">
    <property type="match status" value="1"/>
</dbReference>
<feature type="region of interest" description="Disordered" evidence="1">
    <location>
        <begin position="158"/>
        <end position="179"/>
    </location>
</feature>
<dbReference type="InterPro" id="IPR036134">
    <property type="entry name" value="Crypto/Photolyase_FAD-like_sf"/>
</dbReference>
<name>A0A6J4M713_9ACTN</name>
<feature type="compositionally biased region" description="Basic and acidic residues" evidence="1">
    <location>
        <begin position="161"/>
        <end position="170"/>
    </location>
</feature>
<evidence type="ECO:0000256" key="1">
    <source>
        <dbReference type="SAM" id="MobiDB-lite"/>
    </source>
</evidence>
<proteinExistence type="predicted"/>
<dbReference type="Gene3D" id="1.10.579.10">
    <property type="entry name" value="DNA Cyclobutane Dipyrimidine Photolyase, subunit A, domain 3"/>
    <property type="match status" value="1"/>
</dbReference>
<organism evidence="2">
    <name type="scientific">uncultured Nocardioidaceae bacterium</name>
    <dbReference type="NCBI Taxonomy" id="253824"/>
    <lineage>
        <taxon>Bacteria</taxon>
        <taxon>Bacillati</taxon>
        <taxon>Actinomycetota</taxon>
        <taxon>Actinomycetes</taxon>
        <taxon>Propionibacteriales</taxon>
        <taxon>Nocardioidaceae</taxon>
        <taxon>environmental samples</taxon>
    </lineage>
</organism>
<dbReference type="InterPro" id="IPR014729">
    <property type="entry name" value="Rossmann-like_a/b/a_fold"/>
</dbReference>
<dbReference type="EMBL" id="CADCUD010000179">
    <property type="protein sequence ID" value="CAA9351944.1"/>
    <property type="molecule type" value="Genomic_DNA"/>
</dbReference>